<reference evidence="6 7" key="1">
    <citation type="submission" date="2017-02" db="EMBL/GenBank/DDBJ databases">
        <authorList>
            <person name="Peterson S.W."/>
        </authorList>
    </citation>
    <scope>NUCLEOTIDE SEQUENCE [LARGE SCALE GENOMIC DNA]</scope>
    <source>
        <strain evidence="6 7">DSM 22899</strain>
    </source>
</reference>
<dbReference type="Proteomes" id="UP000190541">
    <property type="component" value="Unassembled WGS sequence"/>
</dbReference>
<evidence type="ECO:0000256" key="3">
    <source>
        <dbReference type="ARBA" id="ARBA00034315"/>
    </source>
</evidence>
<dbReference type="GO" id="GO:0051607">
    <property type="term" value="P:defense response to virus"/>
    <property type="evidence" value="ECO:0007669"/>
    <property type="project" value="UniProtKB-KW"/>
</dbReference>
<evidence type="ECO:0000256" key="2">
    <source>
        <dbReference type="ARBA" id="ARBA00023118"/>
    </source>
</evidence>
<organism evidence="6 7">
    <name type="scientific">Parapedobacter luteus</name>
    <dbReference type="NCBI Taxonomy" id="623280"/>
    <lineage>
        <taxon>Bacteria</taxon>
        <taxon>Pseudomonadati</taxon>
        <taxon>Bacteroidota</taxon>
        <taxon>Sphingobacteriia</taxon>
        <taxon>Sphingobacteriales</taxon>
        <taxon>Sphingobacteriaceae</taxon>
        <taxon>Parapedobacter</taxon>
    </lineage>
</organism>
<dbReference type="Pfam" id="PF20300">
    <property type="entry name" value="prok_STING"/>
    <property type="match status" value="1"/>
</dbReference>
<feature type="domain" description="Prokaryotic STING" evidence="5">
    <location>
        <begin position="70"/>
        <end position="205"/>
    </location>
</feature>
<evidence type="ECO:0000313" key="7">
    <source>
        <dbReference type="Proteomes" id="UP000190541"/>
    </source>
</evidence>
<name>A0A1T5DC17_9SPHI</name>
<evidence type="ECO:0000256" key="1">
    <source>
        <dbReference type="ARBA" id="ARBA00022741"/>
    </source>
</evidence>
<dbReference type="OrthoDB" id="1417566at2"/>
<keyword evidence="2" id="KW-0051">Antiviral defense</keyword>
<keyword evidence="7" id="KW-1185">Reference proteome</keyword>
<evidence type="ECO:0000256" key="4">
    <source>
        <dbReference type="SAM" id="Phobius"/>
    </source>
</evidence>
<dbReference type="InterPro" id="IPR046876">
    <property type="entry name" value="Prok_STING"/>
</dbReference>
<evidence type="ECO:0000313" key="6">
    <source>
        <dbReference type="EMBL" id="SKB69050.1"/>
    </source>
</evidence>
<feature type="transmembrane region" description="Helical" evidence="4">
    <location>
        <begin position="39"/>
        <end position="58"/>
    </location>
</feature>
<keyword evidence="4" id="KW-0812">Transmembrane</keyword>
<keyword evidence="1" id="KW-0547">Nucleotide-binding</keyword>
<dbReference type="GO" id="GO:0000166">
    <property type="term" value="F:nucleotide binding"/>
    <property type="evidence" value="ECO:0007669"/>
    <property type="project" value="UniProtKB-KW"/>
</dbReference>
<keyword evidence="4" id="KW-0472">Membrane</keyword>
<dbReference type="AlphaFoldDB" id="A0A1T5DC17"/>
<keyword evidence="4" id="KW-1133">Transmembrane helix</keyword>
<protein>
    <recommendedName>
        <fullName evidence="5">Prokaryotic STING domain-containing protein</fullName>
    </recommendedName>
</protein>
<comment type="similarity">
    <text evidence="3">In the C-terminal section; belongs to the bacterial STING family.</text>
</comment>
<proteinExistence type="inferred from homology"/>
<dbReference type="EMBL" id="FUYS01000006">
    <property type="protein sequence ID" value="SKB69050.1"/>
    <property type="molecule type" value="Genomic_DNA"/>
</dbReference>
<dbReference type="RefSeq" id="WP_079717358.1">
    <property type="nucleotide sequence ID" value="NZ_FUYS01000006.1"/>
</dbReference>
<gene>
    <name evidence="6" type="ORF">SAMN05660226_02679</name>
</gene>
<accession>A0A1T5DC17</accession>
<sequence length="223" mass="25441">MKFGLKFLPVKDMFYSVIPTVGTYLEYLNGADNALFKNLWVSLGVGLVVSLALAILFYRENVKTFKKSLAEILAVGYFNHFSGRLGKLVKSKVPVDFSFPDNSLKTFTTDKINVEIGIPKNFSSLCSYANAVERKAEIVYVREASQSEPFWLRANIDNDSLLIYEYPRTLFSLSKYLKDDFGDSEKAEKSSVEVYAYFKQKINQLRIAYANEIANDRLHFIDV</sequence>
<evidence type="ECO:0000259" key="5">
    <source>
        <dbReference type="Pfam" id="PF20300"/>
    </source>
</evidence>